<feature type="chain" id="PRO_5011668011" evidence="1">
    <location>
        <begin position="24"/>
        <end position="134"/>
    </location>
</feature>
<protein>
    <submittedName>
        <fullName evidence="2">Uncharacterized protein</fullName>
    </submittedName>
</protein>
<dbReference type="OrthoDB" id="5736378at2"/>
<dbReference type="RefSeq" id="WP_091391049.1">
    <property type="nucleotide sequence ID" value="NZ_FNQO01000005.1"/>
</dbReference>
<sequence length="134" mass="14169">MQKIIAKSLLLLMLITVFGQVMAQPCADMHTQMMTASAEMMTDQPMEGGGDGHDTHCGDVMVTVADLQSHCDETPSAADDCGQSCTCCPGHCASVLPNAELGSNILPRAFATNTYRDLTSSPNPETAIKPPRIG</sequence>
<keyword evidence="1" id="KW-0732">Signal</keyword>
<organism evidence="2 3">
    <name type="scientific">Microbulbifer marinus</name>
    <dbReference type="NCBI Taxonomy" id="658218"/>
    <lineage>
        <taxon>Bacteria</taxon>
        <taxon>Pseudomonadati</taxon>
        <taxon>Pseudomonadota</taxon>
        <taxon>Gammaproteobacteria</taxon>
        <taxon>Cellvibrionales</taxon>
        <taxon>Microbulbiferaceae</taxon>
        <taxon>Microbulbifer</taxon>
    </lineage>
</organism>
<dbReference type="AlphaFoldDB" id="A0A1H4BES8"/>
<proteinExistence type="predicted"/>
<dbReference type="STRING" id="658218.SAMN05216562_3247"/>
<evidence type="ECO:0000313" key="2">
    <source>
        <dbReference type="EMBL" id="SEA46488.1"/>
    </source>
</evidence>
<evidence type="ECO:0000313" key="3">
    <source>
        <dbReference type="Proteomes" id="UP000198658"/>
    </source>
</evidence>
<name>A0A1H4BES8_9GAMM</name>
<reference evidence="3" key="1">
    <citation type="submission" date="2016-10" db="EMBL/GenBank/DDBJ databases">
        <authorList>
            <person name="Varghese N."/>
            <person name="Submissions S."/>
        </authorList>
    </citation>
    <scope>NUCLEOTIDE SEQUENCE [LARGE SCALE GENOMIC DNA]</scope>
    <source>
        <strain evidence="3">CGMCC 1.10657</strain>
    </source>
</reference>
<feature type="signal peptide" evidence="1">
    <location>
        <begin position="1"/>
        <end position="23"/>
    </location>
</feature>
<keyword evidence="3" id="KW-1185">Reference proteome</keyword>
<evidence type="ECO:0000256" key="1">
    <source>
        <dbReference type="SAM" id="SignalP"/>
    </source>
</evidence>
<gene>
    <name evidence="2" type="ORF">SAMN05216562_3247</name>
</gene>
<accession>A0A1H4BES8</accession>
<dbReference type="Proteomes" id="UP000198658">
    <property type="component" value="Unassembled WGS sequence"/>
</dbReference>
<dbReference type="EMBL" id="FNQO01000005">
    <property type="protein sequence ID" value="SEA46488.1"/>
    <property type="molecule type" value="Genomic_DNA"/>
</dbReference>